<gene>
    <name evidence="2" type="ORF">EDD36DRAFT_449388</name>
</gene>
<feature type="compositionally biased region" description="Polar residues" evidence="1">
    <location>
        <begin position="88"/>
        <end position="99"/>
    </location>
</feature>
<feature type="compositionally biased region" description="Acidic residues" evidence="1">
    <location>
        <begin position="203"/>
        <end position="213"/>
    </location>
</feature>
<evidence type="ECO:0000313" key="2">
    <source>
        <dbReference type="EMBL" id="KAI1607981.1"/>
    </source>
</evidence>
<feature type="compositionally biased region" description="Polar residues" evidence="1">
    <location>
        <begin position="349"/>
        <end position="362"/>
    </location>
</feature>
<feature type="compositionally biased region" description="Acidic residues" evidence="1">
    <location>
        <begin position="132"/>
        <end position="142"/>
    </location>
</feature>
<feature type="region of interest" description="Disordered" evidence="1">
    <location>
        <begin position="1"/>
        <end position="456"/>
    </location>
</feature>
<feature type="compositionally biased region" description="Polar residues" evidence="1">
    <location>
        <begin position="21"/>
        <end position="35"/>
    </location>
</feature>
<feature type="compositionally biased region" description="Basic and acidic residues" evidence="1">
    <location>
        <begin position="121"/>
        <end position="131"/>
    </location>
</feature>
<dbReference type="EMBL" id="MU404365">
    <property type="protein sequence ID" value="KAI1607981.1"/>
    <property type="molecule type" value="Genomic_DNA"/>
</dbReference>
<proteinExistence type="predicted"/>
<feature type="compositionally biased region" description="Low complexity" evidence="1">
    <location>
        <begin position="273"/>
        <end position="284"/>
    </location>
</feature>
<feature type="compositionally biased region" description="Polar residues" evidence="1">
    <location>
        <begin position="314"/>
        <end position="329"/>
    </location>
</feature>
<sequence>MVTTRLQEKKSHDTPEPSTAVDLSTNTEQQTPSNPSKKRSTPRTKATQNVDAQKSLKKSARTEDSSLLDDDATPMANNKTVPIRQKPTESFFTPAQTPANKRKRFTSEELEDSTLDTFETPAEHPQSRPEQIEEEHDDDDAPEVVSSKSAAAQIRGLRSRGLSTPGNKRRKTAKNQKSAEPVPVSDTIEVVSTPATPAKKPDQDEEQETDDTIVNDQSEAEVPSVQTEDESIPQTITVSETIIVETASLKPDEEDQTQSPAPVVDDASETIDETAPTTVLPTATEEPEAEPSTDHATLDDPTIPEETSAAAQPESVSEESAPNDLASSTVREHISASPTIPETQDAFLNHTSSQLTTSTPKSTAKRAPEPQPQSRHRPNSRSSLPNRPTKLSKPSKPSSSNLSPQERVALLRGHRPGQKPKATSSLEAYRNRILDRHPRTSAWGAPGQRKVKFLGA</sequence>
<organism evidence="2 3">
    <name type="scientific">Exophiala viscosa</name>
    <dbReference type="NCBI Taxonomy" id="2486360"/>
    <lineage>
        <taxon>Eukaryota</taxon>
        <taxon>Fungi</taxon>
        <taxon>Dikarya</taxon>
        <taxon>Ascomycota</taxon>
        <taxon>Pezizomycotina</taxon>
        <taxon>Eurotiomycetes</taxon>
        <taxon>Chaetothyriomycetidae</taxon>
        <taxon>Chaetothyriales</taxon>
        <taxon>Herpotrichiellaceae</taxon>
        <taxon>Exophiala</taxon>
    </lineage>
</organism>
<feature type="compositionally biased region" description="Polar residues" evidence="1">
    <location>
        <begin position="43"/>
        <end position="52"/>
    </location>
</feature>
<feature type="compositionally biased region" description="Basic and acidic residues" evidence="1">
    <location>
        <begin position="429"/>
        <end position="438"/>
    </location>
</feature>
<comment type="caution">
    <text evidence="2">The sequence shown here is derived from an EMBL/GenBank/DDBJ whole genome shotgun (WGS) entry which is preliminary data.</text>
</comment>
<dbReference type="AlphaFoldDB" id="A0AAN6DL10"/>
<feature type="compositionally biased region" description="Low complexity" evidence="1">
    <location>
        <begin position="391"/>
        <end position="404"/>
    </location>
</feature>
<name>A0AAN6DL10_9EURO</name>
<keyword evidence="3" id="KW-1185">Reference proteome</keyword>
<accession>A0AAN6DL10</accession>
<evidence type="ECO:0000313" key="3">
    <source>
        <dbReference type="Proteomes" id="UP001203852"/>
    </source>
</evidence>
<protein>
    <submittedName>
        <fullName evidence="2">Uncharacterized protein</fullName>
    </submittedName>
</protein>
<feature type="compositionally biased region" description="Low complexity" evidence="1">
    <location>
        <begin position="235"/>
        <end position="246"/>
    </location>
</feature>
<feature type="compositionally biased region" description="Basic and acidic residues" evidence="1">
    <location>
        <begin position="1"/>
        <end position="15"/>
    </location>
</feature>
<evidence type="ECO:0000256" key="1">
    <source>
        <dbReference type="SAM" id="MobiDB-lite"/>
    </source>
</evidence>
<reference evidence="2" key="1">
    <citation type="journal article" date="2022" name="bioRxiv">
        <title>Deciphering the potential niche of two novel black yeast fungi from a biological soil crust based on their genomes, phenotypes, and melanin regulation.</title>
        <authorList>
            <consortium name="DOE Joint Genome Institute"/>
            <person name="Carr E.C."/>
            <person name="Barton Q."/>
            <person name="Grambo S."/>
            <person name="Sullivan M."/>
            <person name="Renfro C.M."/>
            <person name="Kuo A."/>
            <person name="Pangilinan J."/>
            <person name="Lipzen A."/>
            <person name="Keymanesh K."/>
            <person name="Savage E."/>
            <person name="Barry K."/>
            <person name="Grigoriev I.V."/>
            <person name="Riekhof W.R."/>
            <person name="Harris S.S."/>
        </authorList>
    </citation>
    <scope>NUCLEOTIDE SEQUENCE</scope>
    <source>
        <strain evidence="2">JF 03-4F</strain>
    </source>
</reference>
<dbReference type="Proteomes" id="UP001203852">
    <property type="component" value="Unassembled WGS sequence"/>
</dbReference>